<dbReference type="AlphaFoldDB" id="A0AA46H0S3"/>
<dbReference type="InterPro" id="IPR000905">
    <property type="entry name" value="Gcp-like_dom"/>
</dbReference>
<proteinExistence type="predicted"/>
<dbReference type="Proteomes" id="UP000254118">
    <property type="component" value="Unassembled WGS sequence"/>
</dbReference>
<reference evidence="2 3" key="1">
    <citation type="submission" date="2018-06" db="EMBL/GenBank/DDBJ databases">
        <authorList>
            <consortium name="Pathogen Informatics"/>
            <person name="Doyle S."/>
        </authorList>
    </citation>
    <scope>NUCLEOTIDE SEQUENCE [LARGE SCALE GENOMIC DNA]</scope>
    <source>
        <strain evidence="2 3">NCTC7915</strain>
    </source>
</reference>
<evidence type="ECO:0000313" key="2">
    <source>
        <dbReference type="EMBL" id="STD11048.1"/>
    </source>
</evidence>
<dbReference type="InterPro" id="IPR043129">
    <property type="entry name" value="ATPase_NBD"/>
</dbReference>
<dbReference type="Gene3D" id="3.30.420.40">
    <property type="match status" value="2"/>
</dbReference>
<dbReference type="EMBL" id="UFYA01000001">
    <property type="protein sequence ID" value="STD11048.1"/>
    <property type="molecule type" value="Genomic_DNA"/>
</dbReference>
<dbReference type="PANTHER" id="PTHR11735:SF11">
    <property type="entry name" value="TRNA THREONYLCARBAMOYLADENOSINE BIOSYNTHESIS PROTEIN TSAB"/>
    <property type="match status" value="1"/>
</dbReference>
<comment type="caution">
    <text evidence="2">The sequence shown here is derived from an EMBL/GenBank/DDBJ whole genome shotgun (WGS) entry which is preliminary data.</text>
</comment>
<dbReference type="GO" id="GO:0005829">
    <property type="term" value="C:cytosol"/>
    <property type="evidence" value="ECO:0007669"/>
    <property type="project" value="TreeGrafter"/>
</dbReference>
<dbReference type="RefSeq" id="WP_115030984.1">
    <property type="nucleotide sequence ID" value="NZ_UFYA01000001.1"/>
</dbReference>
<dbReference type="GO" id="GO:0002949">
    <property type="term" value="P:tRNA threonylcarbamoyladenosine modification"/>
    <property type="evidence" value="ECO:0007669"/>
    <property type="project" value="InterPro"/>
</dbReference>
<gene>
    <name evidence="2" type="primary">yeaZ</name>
    <name evidence="2" type="ORF">NCTC7915_01503</name>
</gene>
<evidence type="ECO:0000259" key="1">
    <source>
        <dbReference type="Pfam" id="PF00814"/>
    </source>
</evidence>
<protein>
    <submittedName>
        <fullName evidence="2">UGMP family protein</fullName>
    </submittedName>
</protein>
<dbReference type="Pfam" id="PF00814">
    <property type="entry name" value="TsaD"/>
    <property type="match status" value="1"/>
</dbReference>
<dbReference type="NCBIfam" id="TIGR03725">
    <property type="entry name" value="T6A_YeaZ"/>
    <property type="match status" value="1"/>
</dbReference>
<organism evidence="2 3">
    <name type="scientific">Dermatophilus congolensis</name>
    <dbReference type="NCBI Taxonomy" id="1863"/>
    <lineage>
        <taxon>Bacteria</taxon>
        <taxon>Bacillati</taxon>
        <taxon>Actinomycetota</taxon>
        <taxon>Actinomycetes</taxon>
        <taxon>Micrococcales</taxon>
        <taxon>Dermatophilaceae</taxon>
        <taxon>Dermatophilus</taxon>
    </lineage>
</organism>
<sequence length="242" mass="25929">MLALAIDTSTSAITAALRDGEHTYLRTRTDSRGHAEWLSPQISELFTEAGRTPSDLTHVIAGEGPGPFTGLRVGLVTAETIALATNAQYIGLCSLDALAAAAIRHGALEAHSDFLVASDARRKEVYWATYHWAGTTNENPTLATSLTRTSEPAVTKPADLPEHVRALPTVGRGPHLFPDFFPHSIGPLDVDARDLLDLAYAHHDAGTLPTHKRAHPLYLRRPDAKANATAPLVPAAASESRE</sequence>
<dbReference type="PANTHER" id="PTHR11735">
    <property type="entry name" value="TRNA N6-ADENOSINE THREONYLCARBAMOYLTRANSFERASE"/>
    <property type="match status" value="1"/>
</dbReference>
<dbReference type="CDD" id="cd24032">
    <property type="entry name" value="ASKHA_NBD_TsaB"/>
    <property type="match status" value="1"/>
</dbReference>
<accession>A0AA46H0S3</accession>
<evidence type="ECO:0000313" key="3">
    <source>
        <dbReference type="Proteomes" id="UP000254118"/>
    </source>
</evidence>
<dbReference type="SUPFAM" id="SSF53067">
    <property type="entry name" value="Actin-like ATPase domain"/>
    <property type="match status" value="2"/>
</dbReference>
<feature type="domain" description="Gcp-like" evidence="1">
    <location>
        <begin position="31"/>
        <end position="137"/>
    </location>
</feature>
<dbReference type="InterPro" id="IPR022496">
    <property type="entry name" value="T6A_TsaB"/>
</dbReference>
<name>A0AA46H0S3_9MICO</name>